<comment type="pathway">
    <text evidence="3">Quinol/quinone metabolism; 1,4-dihydroxy-2-naphthoate biosynthesis; 1,4-dihydroxy-2-naphthoate from chorismate: step 3/7.</text>
</comment>
<proteinExistence type="inferred from homology"/>
<dbReference type="PANTHER" id="PTHR42916">
    <property type="entry name" value="2-SUCCINYL-5-ENOLPYRUVYL-6-HYDROXY-3-CYCLOHEXENE-1-CARBOXYLATE SYNTHASE"/>
    <property type="match status" value="1"/>
</dbReference>
<evidence type="ECO:0000256" key="2">
    <source>
        <dbReference type="ARBA" id="ARBA00023239"/>
    </source>
</evidence>
<organism evidence="5 6">
    <name type="scientific">Lactococcus taiwanensis</name>
    <dbReference type="NCBI Taxonomy" id="1151742"/>
    <lineage>
        <taxon>Bacteria</taxon>
        <taxon>Bacillati</taxon>
        <taxon>Bacillota</taxon>
        <taxon>Bacilli</taxon>
        <taxon>Lactobacillales</taxon>
        <taxon>Streptococcaceae</taxon>
        <taxon>Lactococcus</taxon>
    </lineage>
</organism>
<dbReference type="NCBIfam" id="TIGR03695">
    <property type="entry name" value="menH_SHCHC"/>
    <property type="match status" value="1"/>
</dbReference>
<comment type="pathway">
    <text evidence="3">Quinol/quinone metabolism; menaquinone biosynthesis.</text>
</comment>
<dbReference type="AlphaFoldDB" id="A0AA45QS31"/>
<name>A0AA45QS31_9LACT</name>
<dbReference type="HAMAP" id="MF_01660">
    <property type="entry name" value="MenH"/>
    <property type="match status" value="1"/>
</dbReference>
<protein>
    <recommendedName>
        <fullName evidence="3">Putative 2-succinyl-6-hydroxy-2,4-cyclohexadiene-1-carboxylate synthase</fullName>
        <shortName evidence="3">SHCHC synthase</shortName>
        <ecNumber evidence="3">4.2.99.20</ecNumber>
    </recommendedName>
</protein>
<comment type="function">
    <text evidence="3">Catalyzes a proton abstraction reaction that results in 2,5-elimination of pyruvate from 2-succinyl-5-enolpyruvyl-6-hydroxy-3-cyclohexene-1-carboxylate (SEPHCHC) and the formation of 2-succinyl-6-hydroxy-2,4-cyclohexadiene-1-carboxylate (SHCHC).</text>
</comment>
<evidence type="ECO:0000313" key="5">
    <source>
        <dbReference type="EMBL" id="QSE77430.1"/>
    </source>
</evidence>
<dbReference type="SUPFAM" id="SSF53474">
    <property type="entry name" value="alpha/beta-Hydrolases"/>
    <property type="match status" value="1"/>
</dbReference>
<comment type="catalytic activity">
    <reaction evidence="3">
        <text>5-enolpyruvoyl-6-hydroxy-2-succinyl-cyclohex-3-ene-1-carboxylate = (1R,6R)-6-hydroxy-2-succinyl-cyclohexa-2,4-diene-1-carboxylate + pyruvate</text>
        <dbReference type="Rhea" id="RHEA:25597"/>
        <dbReference type="ChEBI" id="CHEBI:15361"/>
        <dbReference type="ChEBI" id="CHEBI:58689"/>
        <dbReference type="ChEBI" id="CHEBI:58818"/>
        <dbReference type="EC" id="4.2.99.20"/>
    </reaction>
</comment>
<dbReference type="Gene3D" id="3.40.50.1820">
    <property type="entry name" value="alpha/beta hydrolase"/>
    <property type="match status" value="1"/>
</dbReference>
<dbReference type="KEGG" id="lti:JW886_04095"/>
<accession>A0AA45QS31</accession>
<keyword evidence="1 3" id="KW-0474">Menaquinone biosynthesis</keyword>
<feature type="domain" description="AB hydrolase-1" evidence="4">
    <location>
        <begin position="24"/>
        <end position="258"/>
    </location>
</feature>
<keyword evidence="2 3" id="KW-0456">Lyase</keyword>
<keyword evidence="6" id="KW-1185">Reference proteome</keyword>
<dbReference type="GO" id="GO:0009234">
    <property type="term" value="P:menaquinone biosynthetic process"/>
    <property type="evidence" value="ECO:0007669"/>
    <property type="project" value="UniProtKB-UniRule"/>
</dbReference>
<sequence>MKFERRNLNIEGINYAVRIHGKGKPLIALHGFSESSETWDLLDLPGYQIFAIDLLGHGQTDKPRAREPYRILPLLHALDLLIKALIGDQSFVLLGYSMGGRLALRYCLTYPQASVSSLILESTGPGLNSAKERDDRRKADEKLAENIMEKGPIWFADFWGNLGLFSSQKHLSESLQAQIWQRRASNSPHALANTLAGTGQGELTSVADQIDILPYKLLYLSGDLDKKYTQLGAEVFAPYQNVQVITVPDCGHNIHLENIALYNHIVREFLTGH</sequence>
<dbReference type="RefSeq" id="WP_205872379.1">
    <property type="nucleotide sequence ID" value="NZ_CP070872.1"/>
</dbReference>
<dbReference type="PRINTS" id="PR00111">
    <property type="entry name" value="ABHYDROLASE"/>
</dbReference>
<evidence type="ECO:0000256" key="1">
    <source>
        <dbReference type="ARBA" id="ARBA00022428"/>
    </source>
</evidence>
<dbReference type="PANTHER" id="PTHR42916:SF1">
    <property type="entry name" value="PROTEIN PHYLLO, CHLOROPLASTIC"/>
    <property type="match status" value="1"/>
</dbReference>
<dbReference type="GO" id="GO:0070205">
    <property type="term" value="F:2-succinyl-6-hydroxy-2,4-cyclohexadiene-1-carboxylate synthase activity"/>
    <property type="evidence" value="ECO:0007669"/>
    <property type="project" value="UniProtKB-UniRule"/>
</dbReference>
<dbReference type="EC" id="4.2.99.20" evidence="3"/>
<dbReference type="Pfam" id="PF00561">
    <property type="entry name" value="Abhydrolase_1"/>
    <property type="match status" value="1"/>
</dbReference>
<evidence type="ECO:0000313" key="6">
    <source>
        <dbReference type="Proteomes" id="UP000663608"/>
    </source>
</evidence>
<dbReference type="EMBL" id="CP070872">
    <property type="protein sequence ID" value="QSE77430.1"/>
    <property type="molecule type" value="Genomic_DNA"/>
</dbReference>
<gene>
    <name evidence="3 5" type="primary">menH</name>
    <name evidence="5" type="ORF">JW886_04095</name>
</gene>
<dbReference type="InterPro" id="IPR029058">
    <property type="entry name" value="AB_hydrolase_fold"/>
</dbReference>
<dbReference type="InterPro" id="IPR022485">
    <property type="entry name" value="SHCHC_synthase_MenH"/>
</dbReference>
<dbReference type="InterPro" id="IPR000073">
    <property type="entry name" value="AB_hydrolase_1"/>
</dbReference>
<evidence type="ECO:0000259" key="4">
    <source>
        <dbReference type="Pfam" id="PF00561"/>
    </source>
</evidence>
<comment type="similarity">
    <text evidence="3">Belongs to the AB hydrolase superfamily. MenH family.</text>
</comment>
<reference evidence="5 6" key="1">
    <citation type="submission" date="2021-02" db="EMBL/GenBank/DDBJ databases">
        <title>Complete genome sequence of Lactococcus lactis strain K_LL004.</title>
        <authorList>
            <person name="Kim H.B."/>
        </authorList>
    </citation>
    <scope>NUCLEOTIDE SEQUENCE [LARGE SCALE GENOMIC DNA]</scope>
    <source>
        <strain evidence="5 6">K_LL004</strain>
    </source>
</reference>
<comment type="subunit">
    <text evidence="3">Monomer.</text>
</comment>
<dbReference type="Proteomes" id="UP000663608">
    <property type="component" value="Chromosome"/>
</dbReference>
<evidence type="ECO:0000256" key="3">
    <source>
        <dbReference type="HAMAP-Rule" id="MF_01660"/>
    </source>
</evidence>